<keyword evidence="2" id="KW-1185">Reference proteome</keyword>
<dbReference type="InParanoid" id="A0A0Q9VY49"/>
<dbReference type="PANTHER" id="PTHR20898:SF0">
    <property type="entry name" value="DAEDALUS ON 3-RELATED"/>
    <property type="match status" value="1"/>
</dbReference>
<evidence type="ECO:0000313" key="1">
    <source>
        <dbReference type="EMBL" id="KRF77731.1"/>
    </source>
</evidence>
<dbReference type="Pfam" id="PF06477">
    <property type="entry name" value="DUF1091"/>
    <property type="match status" value="1"/>
</dbReference>
<organism evidence="1 2">
    <name type="scientific">Drosophila virilis</name>
    <name type="common">Fruit fly</name>
    <dbReference type="NCBI Taxonomy" id="7244"/>
    <lineage>
        <taxon>Eukaryota</taxon>
        <taxon>Metazoa</taxon>
        <taxon>Ecdysozoa</taxon>
        <taxon>Arthropoda</taxon>
        <taxon>Hexapoda</taxon>
        <taxon>Insecta</taxon>
        <taxon>Pterygota</taxon>
        <taxon>Neoptera</taxon>
        <taxon>Endopterygota</taxon>
        <taxon>Diptera</taxon>
        <taxon>Brachycera</taxon>
        <taxon>Muscomorpha</taxon>
        <taxon>Ephydroidea</taxon>
        <taxon>Drosophilidae</taxon>
        <taxon>Drosophila</taxon>
    </lineage>
</organism>
<proteinExistence type="predicted"/>
<sequence length="76" mass="8863">MWLAKASTNPNDILAKVQLLKKENGYKPWLYNVKIDVCRFMEKPYNPIAILMYKMFKEFSNVNHTCPFIVSIAVGH</sequence>
<gene>
    <name evidence="1" type="primary">Dvir\GJ26466</name>
    <name evidence="1" type="ORF">Dvir_GJ26466</name>
</gene>
<dbReference type="PANTHER" id="PTHR20898">
    <property type="entry name" value="DAEDALUS ON 3-RELATED-RELATED"/>
    <property type="match status" value="1"/>
</dbReference>
<protein>
    <submittedName>
        <fullName evidence="1">Uncharacterized protein</fullName>
    </submittedName>
</protein>
<reference evidence="1 2" key="1">
    <citation type="journal article" date="2007" name="Nature">
        <title>Evolution of genes and genomes on the Drosophila phylogeny.</title>
        <authorList>
            <consortium name="Drosophila 12 Genomes Consortium"/>
            <person name="Clark A.G."/>
            <person name="Eisen M.B."/>
            <person name="Smith D.R."/>
            <person name="Bergman C.M."/>
            <person name="Oliver B."/>
            <person name="Markow T.A."/>
            <person name="Kaufman T.C."/>
            <person name="Kellis M."/>
            <person name="Gelbart W."/>
            <person name="Iyer V.N."/>
            <person name="Pollard D.A."/>
            <person name="Sackton T.B."/>
            <person name="Larracuente A.M."/>
            <person name="Singh N.D."/>
            <person name="Abad J.P."/>
            <person name="Abt D.N."/>
            <person name="Adryan B."/>
            <person name="Aguade M."/>
            <person name="Akashi H."/>
            <person name="Anderson W.W."/>
            <person name="Aquadro C.F."/>
            <person name="Ardell D.H."/>
            <person name="Arguello R."/>
            <person name="Artieri C.G."/>
            <person name="Barbash D.A."/>
            <person name="Barker D."/>
            <person name="Barsanti P."/>
            <person name="Batterham P."/>
            <person name="Batzoglou S."/>
            <person name="Begun D."/>
            <person name="Bhutkar A."/>
            <person name="Blanco E."/>
            <person name="Bosak S.A."/>
            <person name="Bradley R.K."/>
            <person name="Brand A.D."/>
            <person name="Brent M.R."/>
            <person name="Brooks A.N."/>
            <person name="Brown R.H."/>
            <person name="Butlin R.K."/>
            <person name="Caggese C."/>
            <person name="Calvi B.R."/>
            <person name="Bernardo de Carvalho A."/>
            <person name="Caspi A."/>
            <person name="Castrezana S."/>
            <person name="Celniker S.E."/>
            <person name="Chang J.L."/>
            <person name="Chapple C."/>
            <person name="Chatterji S."/>
            <person name="Chinwalla A."/>
            <person name="Civetta A."/>
            <person name="Clifton S.W."/>
            <person name="Comeron J.M."/>
            <person name="Costello J.C."/>
            <person name="Coyne J.A."/>
            <person name="Daub J."/>
            <person name="David R.G."/>
            <person name="Delcher A.L."/>
            <person name="Delehaunty K."/>
            <person name="Do C.B."/>
            <person name="Ebling H."/>
            <person name="Edwards K."/>
            <person name="Eickbush T."/>
            <person name="Evans J.D."/>
            <person name="Filipski A."/>
            <person name="Findeiss S."/>
            <person name="Freyhult E."/>
            <person name="Fulton L."/>
            <person name="Fulton R."/>
            <person name="Garcia A.C."/>
            <person name="Gardiner A."/>
            <person name="Garfield D.A."/>
            <person name="Garvin B.E."/>
            <person name="Gibson G."/>
            <person name="Gilbert D."/>
            <person name="Gnerre S."/>
            <person name="Godfrey J."/>
            <person name="Good R."/>
            <person name="Gotea V."/>
            <person name="Gravely B."/>
            <person name="Greenberg A.J."/>
            <person name="Griffiths-Jones S."/>
            <person name="Gross S."/>
            <person name="Guigo R."/>
            <person name="Gustafson E.A."/>
            <person name="Haerty W."/>
            <person name="Hahn M.W."/>
            <person name="Halligan D.L."/>
            <person name="Halpern A.L."/>
            <person name="Halter G.M."/>
            <person name="Han M.V."/>
            <person name="Heger A."/>
            <person name="Hillier L."/>
            <person name="Hinrichs A.S."/>
            <person name="Holmes I."/>
            <person name="Hoskins R.A."/>
            <person name="Hubisz M.J."/>
            <person name="Hultmark D."/>
            <person name="Huntley M.A."/>
            <person name="Jaffe D.B."/>
            <person name="Jagadeeshan S."/>
            <person name="Jeck W.R."/>
            <person name="Johnson J."/>
            <person name="Jones C.D."/>
            <person name="Jordan W.C."/>
            <person name="Karpen G.H."/>
            <person name="Kataoka E."/>
            <person name="Keightley P.D."/>
            <person name="Kheradpour P."/>
            <person name="Kirkness E.F."/>
            <person name="Koerich L.B."/>
            <person name="Kristiansen K."/>
            <person name="Kudrna D."/>
            <person name="Kulathinal R.J."/>
            <person name="Kumar S."/>
            <person name="Kwok R."/>
            <person name="Lander E."/>
            <person name="Langley C.H."/>
            <person name="Lapoint R."/>
            <person name="Lazzaro B.P."/>
            <person name="Lee S.J."/>
            <person name="Levesque L."/>
            <person name="Li R."/>
            <person name="Lin C.F."/>
            <person name="Lin M.F."/>
            <person name="Lindblad-Toh K."/>
            <person name="Llopart A."/>
            <person name="Long M."/>
            <person name="Low L."/>
            <person name="Lozovsky E."/>
            <person name="Lu J."/>
            <person name="Luo M."/>
            <person name="Machado C.A."/>
            <person name="Makalowski W."/>
            <person name="Marzo M."/>
            <person name="Matsuda M."/>
            <person name="Matzkin L."/>
            <person name="McAllister B."/>
            <person name="McBride C.S."/>
            <person name="McKernan B."/>
            <person name="McKernan K."/>
            <person name="Mendez-Lago M."/>
            <person name="Minx P."/>
            <person name="Mollenhauer M.U."/>
            <person name="Montooth K."/>
            <person name="Mount S.M."/>
            <person name="Mu X."/>
            <person name="Myers E."/>
            <person name="Negre B."/>
            <person name="Newfeld S."/>
            <person name="Nielsen R."/>
            <person name="Noor M.A."/>
            <person name="O'Grady P."/>
            <person name="Pachter L."/>
            <person name="Papaceit M."/>
            <person name="Parisi M.J."/>
            <person name="Parisi M."/>
            <person name="Parts L."/>
            <person name="Pedersen J.S."/>
            <person name="Pesole G."/>
            <person name="Phillippy A.M."/>
            <person name="Ponting C.P."/>
            <person name="Pop M."/>
            <person name="Porcelli D."/>
            <person name="Powell J.R."/>
            <person name="Prohaska S."/>
            <person name="Pruitt K."/>
            <person name="Puig M."/>
            <person name="Quesneville H."/>
            <person name="Ram K.R."/>
            <person name="Rand D."/>
            <person name="Rasmussen M.D."/>
            <person name="Reed L.K."/>
            <person name="Reenan R."/>
            <person name="Reily A."/>
            <person name="Remington K.A."/>
            <person name="Rieger T.T."/>
            <person name="Ritchie M.G."/>
            <person name="Robin C."/>
            <person name="Rogers Y.H."/>
            <person name="Rohde C."/>
            <person name="Rozas J."/>
            <person name="Rubenfield M.J."/>
            <person name="Ruiz A."/>
            <person name="Russo S."/>
            <person name="Salzberg S.L."/>
            <person name="Sanchez-Gracia A."/>
            <person name="Saranga D.J."/>
            <person name="Sato H."/>
            <person name="Schaeffer S.W."/>
            <person name="Schatz M.C."/>
            <person name="Schlenke T."/>
            <person name="Schwartz R."/>
            <person name="Segarra C."/>
            <person name="Singh R.S."/>
            <person name="Sirot L."/>
            <person name="Sirota M."/>
            <person name="Sisneros N.B."/>
            <person name="Smith C.D."/>
            <person name="Smith T.F."/>
            <person name="Spieth J."/>
            <person name="Stage D.E."/>
            <person name="Stark A."/>
            <person name="Stephan W."/>
            <person name="Strausberg R.L."/>
            <person name="Strempel S."/>
            <person name="Sturgill D."/>
            <person name="Sutton G."/>
            <person name="Sutton G.G."/>
            <person name="Tao W."/>
            <person name="Teichmann S."/>
            <person name="Tobari Y.N."/>
            <person name="Tomimura Y."/>
            <person name="Tsolas J.M."/>
            <person name="Valente V.L."/>
            <person name="Venter E."/>
            <person name="Venter J.C."/>
            <person name="Vicario S."/>
            <person name="Vieira F.G."/>
            <person name="Vilella A.J."/>
            <person name="Villasante A."/>
            <person name="Walenz B."/>
            <person name="Wang J."/>
            <person name="Wasserman M."/>
            <person name="Watts T."/>
            <person name="Wilson D."/>
            <person name="Wilson R.K."/>
            <person name="Wing R.A."/>
            <person name="Wolfner M.F."/>
            <person name="Wong A."/>
            <person name="Wong G.K."/>
            <person name="Wu C.I."/>
            <person name="Wu G."/>
            <person name="Yamamoto D."/>
            <person name="Yang H.P."/>
            <person name="Yang S.P."/>
            <person name="Yorke J.A."/>
            <person name="Yoshida K."/>
            <person name="Zdobnov E."/>
            <person name="Zhang P."/>
            <person name="Zhang Y."/>
            <person name="Zimin A.V."/>
            <person name="Baldwin J."/>
            <person name="Abdouelleil A."/>
            <person name="Abdulkadir J."/>
            <person name="Abebe A."/>
            <person name="Abera B."/>
            <person name="Abreu J."/>
            <person name="Acer S.C."/>
            <person name="Aftuck L."/>
            <person name="Alexander A."/>
            <person name="An P."/>
            <person name="Anderson E."/>
            <person name="Anderson S."/>
            <person name="Arachi H."/>
            <person name="Azer M."/>
            <person name="Bachantsang P."/>
            <person name="Barry A."/>
            <person name="Bayul T."/>
            <person name="Berlin A."/>
            <person name="Bessette D."/>
            <person name="Bloom T."/>
            <person name="Blye J."/>
            <person name="Boguslavskiy L."/>
            <person name="Bonnet C."/>
            <person name="Boukhgalter B."/>
            <person name="Bourzgui I."/>
            <person name="Brown A."/>
            <person name="Cahill P."/>
            <person name="Channer S."/>
            <person name="Cheshatsang Y."/>
            <person name="Chuda L."/>
            <person name="Citroen M."/>
            <person name="Collymore A."/>
            <person name="Cooke P."/>
            <person name="Costello M."/>
            <person name="D'Aco K."/>
            <person name="Daza R."/>
            <person name="De Haan G."/>
            <person name="DeGray S."/>
            <person name="DeMaso C."/>
            <person name="Dhargay N."/>
            <person name="Dooley K."/>
            <person name="Dooley E."/>
            <person name="Doricent M."/>
            <person name="Dorje P."/>
            <person name="Dorjee K."/>
            <person name="Dupes A."/>
            <person name="Elong R."/>
            <person name="Falk J."/>
            <person name="Farina A."/>
            <person name="Faro S."/>
            <person name="Ferguson D."/>
            <person name="Fisher S."/>
            <person name="Foley C.D."/>
            <person name="Franke A."/>
            <person name="Friedrich D."/>
            <person name="Gadbois L."/>
            <person name="Gearin G."/>
            <person name="Gearin C.R."/>
            <person name="Giannoukos G."/>
            <person name="Goode T."/>
            <person name="Graham J."/>
            <person name="Grandbois E."/>
            <person name="Grewal S."/>
            <person name="Gyaltsen K."/>
            <person name="Hafez N."/>
            <person name="Hagos B."/>
            <person name="Hall J."/>
            <person name="Henson C."/>
            <person name="Hollinger A."/>
            <person name="Honan T."/>
            <person name="Huard M.D."/>
            <person name="Hughes L."/>
            <person name="Hurhula B."/>
            <person name="Husby M.E."/>
            <person name="Kamat A."/>
            <person name="Kanga B."/>
            <person name="Kashin S."/>
            <person name="Khazanovich D."/>
            <person name="Kisner P."/>
            <person name="Lance K."/>
            <person name="Lara M."/>
            <person name="Lee W."/>
            <person name="Lennon N."/>
            <person name="Letendre F."/>
            <person name="LeVine R."/>
            <person name="Lipovsky A."/>
            <person name="Liu X."/>
            <person name="Liu J."/>
            <person name="Liu S."/>
            <person name="Lokyitsang T."/>
            <person name="Lokyitsang Y."/>
            <person name="Lubonja R."/>
            <person name="Lui A."/>
            <person name="MacDonald P."/>
            <person name="Magnisalis V."/>
            <person name="Maru K."/>
            <person name="Matthews C."/>
            <person name="McCusker W."/>
            <person name="McDonough S."/>
            <person name="Mehta T."/>
            <person name="Meldrim J."/>
            <person name="Meneus L."/>
            <person name="Mihai O."/>
            <person name="Mihalev A."/>
            <person name="Mihova T."/>
            <person name="Mittelman R."/>
            <person name="Mlenga V."/>
            <person name="Montmayeur A."/>
            <person name="Mulrain L."/>
            <person name="Navidi A."/>
            <person name="Naylor J."/>
            <person name="Negash T."/>
            <person name="Nguyen T."/>
            <person name="Nguyen N."/>
            <person name="Nicol R."/>
            <person name="Norbu C."/>
            <person name="Norbu N."/>
            <person name="Novod N."/>
            <person name="O'Neill B."/>
            <person name="Osman S."/>
            <person name="Markiewicz E."/>
            <person name="Oyono O.L."/>
            <person name="Patti C."/>
            <person name="Phunkhang P."/>
            <person name="Pierre F."/>
            <person name="Priest M."/>
            <person name="Raghuraman S."/>
            <person name="Rege F."/>
            <person name="Reyes R."/>
            <person name="Rise C."/>
            <person name="Rogov P."/>
            <person name="Ross K."/>
            <person name="Ryan E."/>
            <person name="Settipalli S."/>
            <person name="Shea T."/>
            <person name="Sherpa N."/>
            <person name="Shi L."/>
            <person name="Shih D."/>
            <person name="Sparrow T."/>
            <person name="Spaulding J."/>
            <person name="Stalker J."/>
            <person name="Stange-Thomann N."/>
            <person name="Stavropoulos S."/>
            <person name="Stone C."/>
            <person name="Strader C."/>
            <person name="Tesfaye S."/>
            <person name="Thomson T."/>
            <person name="Thoulutsang Y."/>
            <person name="Thoulutsang D."/>
            <person name="Topham K."/>
            <person name="Topping I."/>
            <person name="Tsamla T."/>
            <person name="Vassiliev H."/>
            <person name="Vo A."/>
            <person name="Wangchuk T."/>
            <person name="Wangdi T."/>
            <person name="Weiand M."/>
            <person name="Wilkinson J."/>
            <person name="Wilson A."/>
            <person name="Yadav S."/>
            <person name="Young G."/>
            <person name="Yu Q."/>
            <person name="Zembek L."/>
            <person name="Zhong D."/>
            <person name="Zimmer A."/>
            <person name="Zwirko Z."/>
            <person name="Jaffe D.B."/>
            <person name="Alvarez P."/>
            <person name="Brockman W."/>
            <person name="Butler J."/>
            <person name="Chin C."/>
            <person name="Gnerre S."/>
            <person name="Grabherr M."/>
            <person name="Kleber M."/>
            <person name="Mauceli E."/>
            <person name="MacCallum I."/>
        </authorList>
    </citation>
    <scope>NUCLEOTIDE SEQUENCE [LARGE SCALE GENOMIC DNA]</scope>
    <source>
        <strain evidence="2">Tucson 15010-1051.87</strain>
    </source>
</reference>
<dbReference type="EMBL" id="CH940667">
    <property type="protein sequence ID" value="KRF77731.1"/>
    <property type="molecule type" value="Genomic_DNA"/>
</dbReference>
<accession>A0A0Q9VY49</accession>
<evidence type="ECO:0000313" key="2">
    <source>
        <dbReference type="Proteomes" id="UP000008792"/>
    </source>
</evidence>
<name>A0A0Q9VY49_DROVI</name>
<dbReference type="InterPro" id="IPR010512">
    <property type="entry name" value="DUF1091"/>
</dbReference>
<dbReference type="Proteomes" id="UP000008792">
    <property type="component" value="Unassembled WGS sequence"/>
</dbReference>
<dbReference type="AlphaFoldDB" id="A0A0Q9VY49"/>